<proteinExistence type="predicted"/>
<protein>
    <submittedName>
        <fullName evidence="1">Uncharacterized protein</fullName>
    </submittedName>
</protein>
<evidence type="ECO:0000313" key="2">
    <source>
        <dbReference type="Proteomes" id="UP000238071"/>
    </source>
</evidence>
<dbReference type="AlphaFoldDB" id="A0A2S6GLC2"/>
<evidence type="ECO:0000313" key="1">
    <source>
        <dbReference type="EMBL" id="PPK65990.1"/>
    </source>
</evidence>
<gene>
    <name evidence="1" type="ORF">B0F88_11822</name>
</gene>
<dbReference type="Pfam" id="PF19265">
    <property type="entry name" value="DUF5908"/>
    <property type="match status" value="1"/>
</dbReference>
<reference evidence="1 2" key="1">
    <citation type="submission" date="2018-02" db="EMBL/GenBank/DDBJ databases">
        <title>Subsurface microbial communities from deep shales in Ohio and West Virginia, USA.</title>
        <authorList>
            <person name="Wrighton K."/>
        </authorList>
    </citation>
    <scope>NUCLEOTIDE SEQUENCE [LARGE SCALE GENOMIC DNA]</scope>
    <source>
        <strain evidence="1 2">OWC-G53F</strain>
    </source>
</reference>
<dbReference type="RefSeq" id="WP_181049940.1">
    <property type="nucleotide sequence ID" value="NZ_PTIY01000018.1"/>
</dbReference>
<organism evidence="1 2">
    <name type="scientific">Methylobacter tundripaludum</name>
    <dbReference type="NCBI Taxonomy" id="173365"/>
    <lineage>
        <taxon>Bacteria</taxon>
        <taxon>Pseudomonadati</taxon>
        <taxon>Pseudomonadota</taxon>
        <taxon>Gammaproteobacteria</taxon>
        <taxon>Methylococcales</taxon>
        <taxon>Methylococcaceae</taxon>
        <taxon>Methylobacter</taxon>
    </lineage>
</organism>
<name>A0A2S6GLC2_9GAMM</name>
<keyword evidence="2" id="KW-1185">Reference proteome</keyword>
<dbReference type="Proteomes" id="UP000238071">
    <property type="component" value="Unassembled WGS sequence"/>
</dbReference>
<dbReference type="EMBL" id="PTIY01000018">
    <property type="protein sequence ID" value="PPK65990.1"/>
    <property type="molecule type" value="Genomic_DNA"/>
</dbReference>
<accession>A0A2S6GLC2</accession>
<dbReference type="InterPro" id="IPR045459">
    <property type="entry name" value="DUF5908"/>
</dbReference>
<comment type="caution">
    <text evidence="1">The sequence shown here is derived from an EMBL/GenBank/DDBJ whole genome shotgun (WGS) entry which is preliminary data.</text>
</comment>
<sequence length="57" mass="6509">MAVEIRELVIRAVIKDEQNSSEETGTETGEHDMQGRDAIIEACVKQVLKILNRKQER</sequence>